<dbReference type="Gene3D" id="1.40.20.10">
    <property type="entry name" value="CHAD domain"/>
    <property type="match status" value="1"/>
</dbReference>
<feature type="domain" description="CHAD" evidence="1">
    <location>
        <begin position="196"/>
        <end position="373"/>
    </location>
</feature>
<dbReference type="EMBL" id="JALZ01000071">
    <property type="protein sequence ID" value="ETX11435.1"/>
    <property type="molecule type" value="Genomic_DNA"/>
</dbReference>
<comment type="caution">
    <text evidence="2">The sequence shown here is derived from an EMBL/GenBank/DDBJ whole genome shotgun (WGS) entry which is preliminary data.</text>
</comment>
<dbReference type="Pfam" id="PF05235">
    <property type="entry name" value="CHAD"/>
    <property type="match status" value="1"/>
</dbReference>
<sequence>MSLWIAGDPRPAFDGARFGKDRLLQREEPVGTPAAIYDTFDGQLATSGRLLLSEGDSLVLLGGEEPLRQTGAAPGFVADMEPGPVRDALAATVSPLRRLSALGEVTLLRQKLALLDDLEKTLVRCDLVVIDGGGGREAAFLSATALRGYDKASARLSQGLGAMEGIGRLDARGAVAALFPDAARQVLKPDIEMTARTTAFRAATDIIEAHLDLAGAHEAGAIADIDSEFLHQYRVALRKVRSVISLFKGVNSPEETEDLKARFGALMAETGPLRDLDVYLIARESYLDLVPEPLRPGLELLFEDIAAERERAQAELARHLGSDAYEREMRRLQKRIAKGGKKLAKGPEADRPARDLAQRLIWKRYRKVCAIAR</sequence>
<dbReference type="PROSITE" id="PS51708">
    <property type="entry name" value="CHAD"/>
    <property type="match status" value="1"/>
</dbReference>
<proteinExistence type="predicted"/>
<dbReference type="AlphaFoldDB" id="X7E6H8"/>
<dbReference type="STRING" id="1449350.OCH239_20050"/>
<reference evidence="2 3" key="1">
    <citation type="submission" date="2014-01" db="EMBL/GenBank/DDBJ databases">
        <title>Roseivivax halodurans JCM 10272 Genome Sequencing.</title>
        <authorList>
            <person name="Lai Q."/>
            <person name="Li G."/>
            <person name="Shao Z."/>
        </authorList>
    </citation>
    <scope>NUCLEOTIDE SEQUENCE [LARGE SCALE GENOMIC DNA]</scope>
    <source>
        <strain evidence="2 3">JCM 10272</strain>
    </source>
</reference>
<accession>X7E6H8</accession>
<name>X7E6H8_9RHOB</name>
<evidence type="ECO:0000313" key="3">
    <source>
        <dbReference type="Proteomes" id="UP000022447"/>
    </source>
</evidence>
<dbReference type="SMART" id="SM00880">
    <property type="entry name" value="CHAD"/>
    <property type="match status" value="1"/>
</dbReference>
<protein>
    <recommendedName>
        <fullName evidence="1">CHAD domain-containing protein</fullName>
    </recommendedName>
</protein>
<dbReference type="InterPro" id="IPR038186">
    <property type="entry name" value="CHAD_dom_sf"/>
</dbReference>
<organism evidence="2 3">
    <name type="scientific">Roseivivax halodurans JCM 10272</name>
    <dbReference type="NCBI Taxonomy" id="1449350"/>
    <lineage>
        <taxon>Bacteria</taxon>
        <taxon>Pseudomonadati</taxon>
        <taxon>Pseudomonadota</taxon>
        <taxon>Alphaproteobacteria</taxon>
        <taxon>Rhodobacterales</taxon>
        <taxon>Roseobacteraceae</taxon>
        <taxon>Roseivivax</taxon>
    </lineage>
</organism>
<evidence type="ECO:0000259" key="1">
    <source>
        <dbReference type="PROSITE" id="PS51708"/>
    </source>
</evidence>
<dbReference type="PANTHER" id="PTHR39339">
    <property type="entry name" value="SLR1444 PROTEIN"/>
    <property type="match status" value="1"/>
</dbReference>
<dbReference type="RefSeq" id="WP_051489694.1">
    <property type="nucleotide sequence ID" value="NZ_JALZ01000071.1"/>
</dbReference>
<dbReference type="InterPro" id="IPR007899">
    <property type="entry name" value="CHAD_dom"/>
</dbReference>
<dbReference type="OrthoDB" id="9777271at2"/>
<dbReference type="eggNOG" id="COG5607">
    <property type="taxonomic scope" value="Bacteria"/>
</dbReference>
<dbReference type="PANTHER" id="PTHR39339:SF1">
    <property type="entry name" value="CHAD DOMAIN-CONTAINING PROTEIN"/>
    <property type="match status" value="1"/>
</dbReference>
<evidence type="ECO:0000313" key="2">
    <source>
        <dbReference type="EMBL" id="ETX11435.1"/>
    </source>
</evidence>
<keyword evidence="3" id="KW-1185">Reference proteome</keyword>
<dbReference type="Proteomes" id="UP000022447">
    <property type="component" value="Unassembled WGS sequence"/>
</dbReference>
<feature type="non-terminal residue" evidence="2">
    <location>
        <position position="373"/>
    </location>
</feature>
<gene>
    <name evidence="2" type="ORF">OCH239_20050</name>
</gene>